<feature type="transmembrane region" description="Helical" evidence="1">
    <location>
        <begin position="334"/>
        <end position="355"/>
    </location>
</feature>
<keyword evidence="3" id="KW-1185">Reference proteome</keyword>
<keyword evidence="1" id="KW-1133">Transmembrane helix</keyword>
<keyword evidence="1" id="KW-0472">Membrane</keyword>
<name>A0A3S5CSQ9_9PLAT</name>
<organism evidence="2 3">
    <name type="scientific">Protopolystoma xenopodis</name>
    <dbReference type="NCBI Taxonomy" id="117903"/>
    <lineage>
        <taxon>Eukaryota</taxon>
        <taxon>Metazoa</taxon>
        <taxon>Spiralia</taxon>
        <taxon>Lophotrochozoa</taxon>
        <taxon>Platyhelminthes</taxon>
        <taxon>Monogenea</taxon>
        <taxon>Polyopisthocotylea</taxon>
        <taxon>Polystomatidea</taxon>
        <taxon>Polystomatidae</taxon>
        <taxon>Protopolystoma</taxon>
    </lineage>
</organism>
<gene>
    <name evidence="2" type="ORF">PXEA_LOCUS26990</name>
</gene>
<evidence type="ECO:0000313" key="3">
    <source>
        <dbReference type="Proteomes" id="UP000784294"/>
    </source>
</evidence>
<sequence length="384" mass="43757">MGIYSLPFMEHTPKDHFCLIGILLILNTISSEHYRRFRSIVTDDLTLYQQIVMTWPYKLSSPTLSRSNKQDLYVHPLYVCSGLVIRPSGRFVVAPHNGGNILFWLLHARARLRCPDDWLPSPDDYHIRVEQWFAPSPLHSGGVGIASNVDDAPIPGAVTPDEVTWLNCSHLRGKDAVVEFSGRLRRLRFVWSISAGLEMNSSRGLDASYGRPVAVNALPDQSMLPYGMALPTLRSEASNLNQENDQDSTRLEPGWARSGVGLEARVTSRILFEGNFTSLESKSNAFSHNFSYFHKRISIYFIYLYLYSGVYHDLFSGIPNAILSLKASQDMPFFSELILVIFYTAKCCNIVLKLINTVLKASYKRESIHNWFIIRHQERLYFIK</sequence>
<dbReference type="AlphaFoldDB" id="A0A3S5CSQ9"/>
<dbReference type="OrthoDB" id="6271187at2759"/>
<evidence type="ECO:0000256" key="1">
    <source>
        <dbReference type="SAM" id="Phobius"/>
    </source>
</evidence>
<protein>
    <submittedName>
        <fullName evidence="2">Uncharacterized protein</fullName>
    </submittedName>
</protein>
<feature type="transmembrane region" description="Helical" evidence="1">
    <location>
        <begin position="297"/>
        <end position="314"/>
    </location>
</feature>
<evidence type="ECO:0000313" key="2">
    <source>
        <dbReference type="EMBL" id="VEL33550.1"/>
    </source>
</evidence>
<keyword evidence="1" id="KW-0812">Transmembrane</keyword>
<proteinExistence type="predicted"/>
<dbReference type="EMBL" id="CAAALY010245985">
    <property type="protein sequence ID" value="VEL33550.1"/>
    <property type="molecule type" value="Genomic_DNA"/>
</dbReference>
<reference evidence="2" key="1">
    <citation type="submission" date="2018-11" db="EMBL/GenBank/DDBJ databases">
        <authorList>
            <consortium name="Pathogen Informatics"/>
        </authorList>
    </citation>
    <scope>NUCLEOTIDE SEQUENCE</scope>
</reference>
<comment type="caution">
    <text evidence="2">The sequence shown here is derived from an EMBL/GenBank/DDBJ whole genome shotgun (WGS) entry which is preliminary data.</text>
</comment>
<accession>A0A3S5CSQ9</accession>
<dbReference type="Proteomes" id="UP000784294">
    <property type="component" value="Unassembled WGS sequence"/>
</dbReference>